<dbReference type="EMBL" id="JXKG01000007">
    <property type="protein sequence ID" value="OJG15457.1"/>
    <property type="molecule type" value="Genomic_DNA"/>
</dbReference>
<proteinExistence type="predicted"/>
<dbReference type="Proteomes" id="UP000182835">
    <property type="component" value="Unassembled WGS sequence"/>
</dbReference>
<name>A0A1L8R6S8_9ENTE</name>
<dbReference type="RefSeq" id="WP_071864611.1">
    <property type="nucleotide sequence ID" value="NZ_JBHLVQ010000022.1"/>
</dbReference>
<evidence type="ECO:0000313" key="2">
    <source>
        <dbReference type="EMBL" id="PAB01711.1"/>
    </source>
</evidence>
<keyword evidence="4" id="KW-1185">Reference proteome</keyword>
<reference evidence="1 3" key="1">
    <citation type="submission" date="2014-12" db="EMBL/GenBank/DDBJ databases">
        <title>Draft genome sequences of 29 type strains of Enterococci.</title>
        <authorList>
            <person name="Zhong Z."/>
            <person name="Sun Z."/>
            <person name="Liu W."/>
            <person name="Zhang W."/>
            <person name="Zhang H."/>
        </authorList>
    </citation>
    <scope>NUCLEOTIDE SEQUENCE [LARGE SCALE GENOMIC DNA]</scope>
    <source>
        <strain evidence="1 3">DSM 21207</strain>
    </source>
</reference>
<dbReference type="AlphaFoldDB" id="A0A1L8R6S8"/>
<dbReference type="Proteomes" id="UP000216797">
    <property type="component" value="Unassembled WGS sequence"/>
</dbReference>
<comment type="caution">
    <text evidence="1">The sequence shown here is derived from an EMBL/GenBank/DDBJ whole genome shotgun (WGS) entry which is preliminary data.</text>
</comment>
<dbReference type="EMBL" id="LHUG01000002">
    <property type="protein sequence ID" value="PAB01711.1"/>
    <property type="molecule type" value="Genomic_DNA"/>
</dbReference>
<accession>A0A1L8R6S8</accession>
<dbReference type="InterPro" id="IPR021380">
    <property type="entry name" value="DUF3013"/>
</dbReference>
<sequence>MKTNILTYLDEALTKKVSDYDVALDWDKKNHTIEIVLRLFAENKEKLTIDDATGVESEEEIIEFEDGILLFNPAKSKFNEADYLAVLPYEGKKGMAKAMLDGLVDYLKDVLDKGQSDLLDFLTDESAAVFELTFDHDVLFALMNSYKAKDGDSYIPYPAY</sequence>
<evidence type="ECO:0008006" key="5">
    <source>
        <dbReference type="Google" id="ProtNLM"/>
    </source>
</evidence>
<organism evidence="1 3">
    <name type="scientific">Enterococcus canintestini</name>
    <dbReference type="NCBI Taxonomy" id="317010"/>
    <lineage>
        <taxon>Bacteria</taxon>
        <taxon>Bacillati</taxon>
        <taxon>Bacillota</taxon>
        <taxon>Bacilli</taxon>
        <taxon>Lactobacillales</taxon>
        <taxon>Enterococcaceae</taxon>
        <taxon>Enterococcus</taxon>
    </lineage>
</organism>
<dbReference type="OrthoDB" id="2165293at2"/>
<dbReference type="Pfam" id="PF11217">
    <property type="entry name" value="DUF3013"/>
    <property type="match status" value="1"/>
</dbReference>
<gene>
    <name evidence="2" type="ORF">AKL21_01920</name>
    <name evidence="1" type="ORF">RU96_GL002270</name>
</gene>
<reference evidence="2 4" key="2">
    <citation type="submission" date="2015-08" db="EMBL/GenBank/DDBJ databases">
        <title>Enterococcus genome sequence.</title>
        <authorList>
            <person name="Acedo J.Z."/>
            <person name="Vederas J.C."/>
        </authorList>
    </citation>
    <scope>NUCLEOTIDE SEQUENCE [LARGE SCALE GENOMIC DNA]</scope>
    <source>
        <strain evidence="2 4">49</strain>
    </source>
</reference>
<dbReference type="STRING" id="317010.RU96_GL002270"/>
<protein>
    <recommendedName>
        <fullName evidence="5">DUF3013 domain-containing protein</fullName>
    </recommendedName>
</protein>
<evidence type="ECO:0000313" key="4">
    <source>
        <dbReference type="Proteomes" id="UP000216797"/>
    </source>
</evidence>
<evidence type="ECO:0000313" key="3">
    <source>
        <dbReference type="Proteomes" id="UP000182835"/>
    </source>
</evidence>
<evidence type="ECO:0000313" key="1">
    <source>
        <dbReference type="EMBL" id="OJG15457.1"/>
    </source>
</evidence>
<dbReference type="Gene3D" id="3.40.50.11250">
    <property type="entry name" value="Protein of unknown function DUF3013"/>
    <property type="match status" value="1"/>
</dbReference>